<dbReference type="InterPro" id="IPR003491">
    <property type="entry name" value="REP-like_C"/>
</dbReference>
<evidence type="ECO:0000259" key="1">
    <source>
        <dbReference type="Pfam" id="PF02486"/>
    </source>
</evidence>
<reference evidence="2 3" key="1">
    <citation type="submission" date="2014-11" db="EMBL/GenBank/DDBJ databases">
        <authorList>
            <person name="Diene M.Seydina."/>
        </authorList>
    </citation>
    <scope>NUCLEOTIDE SEQUENCE [LARGE SCALE GENOMIC DNA]</scope>
    <source>
        <strain evidence="2 3">Neisseria meningitidis CHUV</strain>
    </source>
</reference>
<evidence type="ECO:0000313" key="3">
    <source>
        <dbReference type="Proteomes" id="UP000182715"/>
    </source>
</evidence>
<feature type="domain" description="Replication initiation protein-like C-terminal" evidence="1">
    <location>
        <begin position="143"/>
        <end position="309"/>
    </location>
</feature>
<dbReference type="AlphaFoldDB" id="A0A0H5QFS9"/>
<dbReference type="EMBL" id="CVTF01000120">
    <property type="protein sequence ID" value="CRZ00125.1"/>
    <property type="molecule type" value="Genomic_DNA"/>
</dbReference>
<name>A0A0H5QFS9_NEIMI</name>
<dbReference type="EMBL" id="CVTF01000046">
    <property type="protein sequence ID" value="CRY99088.1"/>
    <property type="molecule type" value="Genomic_DNA"/>
</dbReference>
<accession>A0A0H5QFS9</accession>
<dbReference type="Pfam" id="PF02486">
    <property type="entry name" value="Rep_trans"/>
    <property type="match status" value="1"/>
</dbReference>
<dbReference type="Proteomes" id="UP000182715">
    <property type="component" value="Unassembled WGS sequence"/>
</dbReference>
<protein>
    <submittedName>
        <fullName evidence="2">Probable phage replication protein NMA0782</fullName>
    </submittedName>
</protein>
<sequence length="402" mass="46745">MSEAEYFSHFISNGNGKLLEIPQRRGRQDGVFIDWLSFTLNEDSLLKVSGCPLVSDAEYMFVLSKKLEEILGFGITSRCKSKGNKFYDSMFRLGSEEVDYGEVHYGGQRNTVLIELKGVGCNIANPGWELRLKQFLEDSLRPRITRVDLALDFFDGEYTPEQALLDHDNGFFDNSNMRPKSEMVGTAWRREDGSGKTFYVGRKKNSRFVRVYEKGRQLGDKESKWVRFEIQFNHGDMEIPLDILINQGSYFSGAFPICQKFKNMPNPERFDYRKKVANLTFQHKLRYAKNAVGKLINFMFDMGFDSDEIVRYLKADLGYPKGLEPEKYSLAGLKESLKFGFIHEQPDVDLEVELEELGIIKFKQSDKFDPDKRLFDPHHDVESERQYQLYLDRMYDLHANQN</sequence>
<evidence type="ECO:0000313" key="2">
    <source>
        <dbReference type="EMBL" id="CRZ00125.1"/>
    </source>
</evidence>
<proteinExistence type="predicted"/>
<organism evidence="2 3">
    <name type="scientific">Neisseria meningitidis serogroup B</name>
    <dbReference type="NCBI Taxonomy" id="491"/>
    <lineage>
        <taxon>Bacteria</taxon>
        <taxon>Pseudomonadati</taxon>
        <taxon>Pseudomonadota</taxon>
        <taxon>Betaproteobacteria</taxon>
        <taxon>Neisseriales</taxon>
        <taxon>Neisseriaceae</taxon>
        <taxon>Neisseria</taxon>
    </lineage>
</organism>